<dbReference type="KEGG" id="mbrn:26247431"/>
<dbReference type="SUPFAM" id="SSF52540">
    <property type="entry name" value="P-loop containing nucleoside triphosphate hydrolases"/>
    <property type="match status" value="1"/>
</dbReference>
<dbReference type="Pfam" id="PF12796">
    <property type="entry name" value="Ank_2"/>
    <property type="match status" value="2"/>
</dbReference>
<dbReference type="Pfam" id="PF24883">
    <property type="entry name" value="NPHP3_N"/>
    <property type="match status" value="1"/>
</dbReference>
<feature type="compositionally biased region" description="Polar residues" evidence="3">
    <location>
        <begin position="74"/>
        <end position="97"/>
    </location>
</feature>
<organism evidence="5 6">
    <name type="scientific">Metarhizium brunneum</name>
    <dbReference type="NCBI Taxonomy" id="500148"/>
    <lineage>
        <taxon>Eukaryota</taxon>
        <taxon>Fungi</taxon>
        <taxon>Dikarya</taxon>
        <taxon>Ascomycota</taxon>
        <taxon>Pezizomycotina</taxon>
        <taxon>Sordariomycetes</taxon>
        <taxon>Hypocreomycetidae</taxon>
        <taxon>Hypocreales</taxon>
        <taxon>Clavicipitaceae</taxon>
        <taxon>Metarhizium</taxon>
    </lineage>
</organism>
<evidence type="ECO:0000259" key="4">
    <source>
        <dbReference type="Pfam" id="PF24883"/>
    </source>
</evidence>
<reference evidence="5 6" key="1">
    <citation type="submission" date="2020-07" db="EMBL/GenBank/DDBJ databases">
        <title>Telomere length de novo assembly of all 7 chromosomes of the fungus, Metarhizium brunneum, using a novel assembly pipeline.</title>
        <authorList>
            <person name="Saud z."/>
            <person name="Kortsinoglou A."/>
            <person name="Kouvelis V.N."/>
            <person name="Butt T.M."/>
        </authorList>
    </citation>
    <scope>NUCLEOTIDE SEQUENCE [LARGE SCALE GENOMIC DNA]</scope>
    <source>
        <strain evidence="5 6">4556</strain>
    </source>
</reference>
<gene>
    <name evidence="5" type="ORF">G6M90_00g113390</name>
</gene>
<evidence type="ECO:0000256" key="2">
    <source>
        <dbReference type="PROSITE-ProRule" id="PRU00023"/>
    </source>
</evidence>
<dbReference type="Gene3D" id="3.40.50.300">
    <property type="entry name" value="P-loop containing nucleotide triphosphate hydrolases"/>
    <property type="match status" value="1"/>
</dbReference>
<evidence type="ECO:0000313" key="6">
    <source>
        <dbReference type="Proteomes" id="UP000510686"/>
    </source>
</evidence>
<name>A0A7D5V3S8_9HYPO</name>
<dbReference type="SMART" id="SM00248">
    <property type="entry name" value="ANK"/>
    <property type="match status" value="5"/>
</dbReference>
<feature type="compositionally biased region" description="Polar residues" evidence="3">
    <location>
        <begin position="36"/>
        <end position="67"/>
    </location>
</feature>
<dbReference type="InterPro" id="IPR027417">
    <property type="entry name" value="P-loop_NTPase"/>
</dbReference>
<feature type="compositionally biased region" description="Basic residues" evidence="3">
    <location>
        <begin position="17"/>
        <end position="26"/>
    </location>
</feature>
<feature type="domain" description="Nephrocystin 3-like N-terminal" evidence="4">
    <location>
        <begin position="372"/>
        <end position="551"/>
    </location>
</feature>
<dbReference type="Gene3D" id="1.25.40.20">
    <property type="entry name" value="Ankyrin repeat-containing domain"/>
    <property type="match status" value="1"/>
</dbReference>
<dbReference type="RefSeq" id="XP_014539766.1">
    <property type="nucleotide sequence ID" value="XM_014684280.1"/>
</dbReference>
<proteinExistence type="predicted"/>
<evidence type="ECO:0000256" key="3">
    <source>
        <dbReference type="SAM" id="MobiDB-lite"/>
    </source>
</evidence>
<dbReference type="GeneID" id="26247431"/>
<keyword evidence="6" id="KW-1185">Reference proteome</keyword>
<dbReference type="OrthoDB" id="4953545at2759"/>
<keyword evidence="1" id="KW-0677">Repeat</keyword>
<dbReference type="AlphaFoldDB" id="A0A7D5V3S8"/>
<dbReference type="InterPro" id="IPR036770">
    <property type="entry name" value="Ankyrin_rpt-contain_sf"/>
</dbReference>
<evidence type="ECO:0000256" key="1">
    <source>
        <dbReference type="ARBA" id="ARBA00022737"/>
    </source>
</evidence>
<dbReference type="SUPFAM" id="SSF48403">
    <property type="entry name" value="Ankyrin repeat"/>
    <property type="match status" value="1"/>
</dbReference>
<dbReference type="Proteomes" id="UP000510686">
    <property type="component" value="Chromosome 7"/>
</dbReference>
<dbReference type="PROSITE" id="PS50297">
    <property type="entry name" value="ANK_REP_REGION"/>
    <property type="match status" value="1"/>
</dbReference>
<feature type="region of interest" description="Disordered" evidence="3">
    <location>
        <begin position="1"/>
        <end position="97"/>
    </location>
</feature>
<evidence type="ECO:0000313" key="5">
    <source>
        <dbReference type="EMBL" id="QLI74476.1"/>
    </source>
</evidence>
<sequence length="1156" mass="130876">MSKQGDDSRSPTVSSRLRSRLRRLLHRSSPLPSQSAAQISSNGQTDDDNVQSTGPANISKTIAAPDSTSDKSIADNQQDATGSDNVVQSDAKSESSLWQEALEKTDKMTKARIDKYMSREDVKVQTNELIGIVREREKEFQDKTHKINIGDREIIWRDYANRVVSWITDIGNIAVQFAPSGSAAVWSAMKVLLKAHVDQCQELTALFGCAERVLRLVRRGKIYEAIYIQGASETSFKSSEGLREALVNAYQACLNLLALTADRLQQTSIVRFLHALENPRGEGDEMVGALSKSEVLLSHEVQACEAEQRQTENAKNRELLQRLNEPLRYIDQRMAALFTQVERSKHYDTLDFISKVNIGNQHQRRKNTRLEGTCDWLLERQKFLDWETSSMSSIFWLNGEVGAGKSLLTSKVVDRYYVDAQRLIDEVHSSLVDEGFAFFYCSKGDADIQDDLETHLLRSFLRQLATVPHFPTRMEQSLIGLCDEMRNKSEAFSVQKCQERIVQLINILPRTIFVLDALDECDKGTAKRLVKFFTRLVQESKSLIKIFVSSRDEQHIRRTICSNHTIEITINKNNHDDIKRYISTTIEEVGDEWSPDVKSAVQAKLLRGHNGMFRWAFLQIDQLKSLTSAEAILDRLENLPKDLVAAYDEIYNEKQEFDRILLQRAVRWVSYARKPLSTEQLLSAVRLQAKHDDQNVYTLERSGEDIADDSWKFAHASVLEYFQTQHKPWMEEKAKIELAKLSLLILIEEYNAWPLPEDEGLTESPRGINDPEFGEDNYLELLRSRPGLENYVSEFWPWHIQSTQAGDKGCPEVSHLLKRFMAAEGETLSYSEEYRRWIQHASEQMTSNPFYRDYELEYCLRSNTNPVFWIIALNLYATAKKWMGGHLNVQELNREGLDALAFAARYGHDALCVELIKMGSDTNRILHVCDWSDASMKTSALREAVMREHVPCVRTLLEHNADPNLHTSSMAICEAARRNTEILGVLLEYNASPNLLCPEECEFSSALEAAACWDDSAYRAELLINAGAIIDADLPRAGTALTSAASWGSLNSVKILVKHGADVNAHLKVQPGSVLASAIFGLGDVALLKFLIEEAKADPQKMIFNFQRTSIESTGDIDTIGLEADVRIEKVDYLISGQHLTHDDLVNIGYTRNSTA</sequence>
<dbReference type="InterPro" id="IPR002110">
    <property type="entry name" value="Ankyrin_rpt"/>
</dbReference>
<keyword evidence="2" id="KW-0040">ANK repeat</keyword>
<dbReference type="PROSITE" id="PS50088">
    <property type="entry name" value="ANK_REPEAT"/>
    <property type="match status" value="1"/>
</dbReference>
<dbReference type="InterPro" id="IPR056884">
    <property type="entry name" value="NPHP3-like_N"/>
</dbReference>
<feature type="repeat" description="ANK" evidence="2">
    <location>
        <begin position="1036"/>
        <end position="1068"/>
    </location>
</feature>
<dbReference type="EMBL" id="CP058938">
    <property type="protein sequence ID" value="QLI74476.1"/>
    <property type="molecule type" value="Genomic_DNA"/>
</dbReference>
<protein>
    <recommendedName>
        <fullName evidence="4">Nephrocystin 3-like N-terminal domain-containing protein</fullName>
    </recommendedName>
</protein>
<dbReference type="PANTHER" id="PTHR10039:SF16">
    <property type="entry name" value="GPI INOSITOL-DEACYLASE"/>
    <property type="match status" value="1"/>
</dbReference>
<dbReference type="PANTHER" id="PTHR10039">
    <property type="entry name" value="AMELOGENIN"/>
    <property type="match status" value="1"/>
</dbReference>
<accession>A0A7D5V3S8</accession>